<evidence type="ECO:0000313" key="2">
    <source>
        <dbReference type="EMBL" id="JAC28462.1"/>
    </source>
</evidence>
<organism evidence="2">
    <name type="scientific">Amblyomma triste</name>
    <name type="common">Neotropical tick</name>
    <dbReference type="NCBI Taxonomy" id="251400"/>
    <lineage>
        <taxon>Eukaryota</taxon>
        <taxon>Metazoa</taxon>
        <taxon>Ecdysozoa</taxon>
        <taxon>Arthropoda</taxon>
        <taxon>Chelicerata</taxon>
        <taxon>Arachnida</taxon>
        <taxon>Acari</taxon>
        <taxon>Parasitiformes</taxon>
        <taxon>Ixodida</taxon>
        <taxon>Ixodoidea</taxon>
        <taxon>Ixodidae</taxon>
        <taxon>Amblyomminae</taxon>
        <taxon>Amblyomma</taxon>
    </lineage>
</organism>
<dbReference type="EMBL" id="GBBM01006956">
    <property type="protein sequence ID" value="JAC28462.1"/>
    <property type="molecule type" value="mRNA"/>
</dbReference>
<proteinExistence type="evidence at transcript level"/>
<feature type="compositionally biased region" description="Basic and acidic residues" evidence="1">
    <location>
        <begin position="498"/>
        <end position="514"/>
    </location>
</feature>
<evidence type="ECO:0000256" key="1">
    <source>
        <dbReference type="SAM" id="MobiDB-lite"/>
    </source>
</evidence>
<protein>
    <submittedName>
        <fullName evidence="2">Uncharacterized protein</fullName>
    </submittedName>
</protein>
<feature type="region of interest" description="Disordered" evidence="1">
    <location>
        <begin position="413"/>
        <end position="526"/>
    </location>
</feature>
<dbReference type="AlphaFoldDB" id="A0A023G3Z2"/>
<feature type="compositionally biased region" description="Low complexity" evidence="1">
    <location>
        <begin position="445"/>
        <end position="470"/>
    </location>
</feature>
<feature type="region of interest" description="Disordered" evidence="1">
    <location>
        <begin position="139"/>
        <end position="160"/>
    </location>
</feature>
<reference evidence="2" key="1">
    <citation type="submission" date="2014-03" db="EMBL/GenBank/DDBJ databases">
        <title>The sialotranscriptome of Amblyomma triste, Amblyomma parvum and Amblyomma cajennense ticks, uncovered by 454-based RNA-seq.</title>
        <authorList>
            <person name="Garcia G.R."/>
            <person name="Gardinassi L.G."/>
            <person name="Ribeiro J.M."/>
            <person name="Anatriello E."/>
            <person name="Ferreira B.R."/>
            <person name="Moreira H.N."/>
            <person name="Mafra C."/>
            <person name="Olegario M.M."/>
            <person name="Szabo P.J."/>
            <person name="Miranda-Santos I.K."/>
            <person name="Maruyama S.R."/>
        </authorList>
    </citation>
    <scope>NUCLEOTIDE SEQUENCE</scope>
    <source>
        <strain evidence="2">Mato Grasso do Sul</strain>
        <tissue evidence="2">Salivary glands</tissue>
    </source>
</reference>
<feature type="compositionally biased region" description="Acidic residues" evidence="1">
    <location>
        <begin position="418"/>
        <end position="438"/>
    </location>
</feature>
<sequence length="526" mass="55792">MPAEARGAPPGATLNNQVVPGSRANNFWDNFRSYSRQNLLSNPGAAPKTNELPANFQVQQSQPSCTIPVATTPLIKSWASSRGPRDYPPSYAAATSSGRFRQMRPVQNVWPQESAGSRSNDSKQANGAQGHLPVVELSSGAPTASTRRPALRQQQQQQPACDVLKMSIGAEVSRLLEGKEDAASLAAVLHQLQLINCPQPDLSSGQAVGGARRKVPSSAKSNIPKENRALNSERHLMFQRGASESSPDLVASVEFATDSHSKIEETLSDSTFDKNTSRPLAAVTARKRAKPLCSPASQPPQLPIVSTSSMERSAPAEHMVAERDCGICEDQGATARPIEPVFEQTWPEKDTTVSAPAQDLPQPSGDGPAAEPLQGLDNMLLLAEAHALRGVNQDVQQAMYNFELALLQQGLAAGGEQQGEEAEDDEDRELETEPEAEGTQDLAEADQSPAAEQDAADQQPEDVAPPALLGAAGGAEGGAAEQPSDDSASRQAAVDVPEVPHEEPVPRTEPEESPPRQNDGSQPPAS</sequence>
<feature type="region of interest" description="Disordered" evidence="1">
    <location>
        <begin position="352"/>
        <end position="373"/>
    </location>
</feature>
<accession>A0A023G3Z2</accession>
<feature type="compositionally biased region" description="Polar residues" evidence="1">
    <location>
        <begin position="516"/>
        <end position="526"/>
    </location>
</feature>
<name>A0A023G3Z2_AMBTT</name>